<feature type="transmembrane region" description="Helical" evidence="1">
    <location>
        <begin position="191"/>
        <end position="211"/>
    </location>
</feature>
<keyword evidence="1" id="KW-1133">Transmembrane helix</keyword>
<name>A0A397S6C8_9MOLU</name>
<keyword evidence="1" id="KW-0472">Membrane</keyword>
<accession>A0A397S6C8</accession>
<keyword evidence="3" id="KW-1185">Reference proteome</keyword>
<proteinExistence type="predicted"/>
<feature type="transmembrane region" description="Helical" evidence="1">
    <location>
        <begin position="47"/>
        <end position="68"/>
    </location>
</feature>
<comment type="caution">
    <text evidence="2">The sequence shown here is derived from an EMBL/GenBank/DDBJ whole genome shotgun (WGS) entry which is preliminary data.</text>
</comment>
<dbReference type="RefSeq" id="WP_119015939.1">
    <property type="nucleotide sequence ID" value="NZ_QXEV01000006.1"/>
</dbReference>
<dbReference type="InParanoid" id="A0A397S6C8"/>
<sequence length="221" mass="24573">MDQSRYEEVPKKEGKAGKAFKNFGKYLKTVMKSIVESFKYNKMKLPAFLLGIGGVIIGLFLSVHAATIQQLTYTYSYVDQSGEELVKYTANLPGMPYDYTGVVIFILMLLGILNIFIALAFNSKQNKGSVVSATIITVVMIGLTIAYVYAITYFKQYHDSGIEVNGTLYKLDLAGGGYEANFEGNYMKSMIVLFIADALSLVACVLGFIHYNRAYEKGDER</sequence>
<evidence type="ECO:0000313" key="2">
    <source>
        <dbReference type="EMBL" id="RIA77804.1"/>
    </source>
</evidence>
<dbReference type="EMBL" id="QXEV01000006">
    <property type="protein sequence ID" value="RIA77804.1"/>
    <property type="molecule type" value="Genomic_DNA"/>
</dbReference>
<gene>
    <name evidence="2" type="ORF">EI71_00780</name>
</gene>
<evidence type="ECO:0000313" key="3">
    <source>
        <dbReference type="Proteomes" id="UP000266506"/>
    </source>
</evidence>
<organism evidence="2 3">
    <name type="scientific">Anaeroplasma bactoclasticum</name>
    <dbReference type="NCBI Taxonomy" id="2088"/>
    <lineage>
        <taxon>Bacteria</taxon>
        <taxon>Bacillati</taxon>
        <taxon>Mycoplasmatota</taxon>
        <taxon>Mollicutes</taxon>
        <taxon>Anaeroplasmatales</taxon>
        <taxon>Anaeroplasmataceae</taxon>
        <taxon>Anaeroplasma</taxon>
    </lineage>
</organism>
<dbReference type="Proteomes" id="UP000266506">
    <property type="component" value="Unassembled WGS sequence"/>
</dbReference>
<feature type="transmembrane region" description="Helical" evidence="1">
    <location>
        <begin position="99"/>
        <end position="121"/>
    </location>
</feature>
<feature type="transmembrane region" description="Helical" evidence="1">
    <location>
        <begin position="128"/>
        <end position="150"/>
    </location>
</feature>
<reference evidence="2 3" key="1">
    <citation type="submission" date="2018-08" db="EMBL/GenBank/DDBJ databases">
        <title>Genomic Encyclopedia of Archaeal and Bacterial Type Strains, Phase II (KMG-II): from individual species to whole genera.</title>
        <authorList>
            <person name="Goeker M."/>
        </authorList>
    </citation>
    <scope>NUCLEOTIDE SEQUENCE [LARGE SCALE GENOMIC DNA]</scope>
    <source>
        <strain evidence="2 3">ATCC 27112</strain>
    </source>
</reference>
<protein>
    <submittedName>
        <fullName evidence="2">Uncharacterized protein</fullName>
    </submittedName>
</protein>
<evidence type="ECO:0000256" key="1">
    <source>
        <dbReference type="SAM" id="Phobius"/>
    </source>
</evidence>
<keyword evidence="1" id="KW-0812">Transmembrane</keyword>
<dbReference type="AlphaFoldDB" id="A0A397S6C8"/>